<feature type="compositionally biased region" description="Low complexity" evidence="2">
    <location>
        <begin position="1"/>
        <end position="12"/>
    </location>
</feature>
<dbReference type="InterPro" id="IPR011990">
    <property type="entry name" value="TPR-like_helical_dom_sf"/>
</dbReference>
<comment type="caution">
    <text evidence="3">The sequence shown here is derived from an EMBL/GenBank/DDBJ whole genome shotgun (WGS) entry which is preliminary data.</text>
</comment>
<protein>
    <submittedName>
        <fullName evidence="3">Uncharacterized protein</fullName>
    </submittedName>
</protein>
<dbReference type="SMART" id="SM00671">
    <property type="entry name" value="SEL1"/>
    <property type="match status" value="5"/>
</dbReference>
<dbReference type="AlphaFoldDB" id="A0A8H4F1D2"/>
<dbReference type="Pfam" id="PF08238">
    <property type="entry name" value="Sel1"/>
    <property type="match status" value="6"/>
</dbReference>
<reference evidence="3 4" key="1">
    <citation type="submission" date="2019-09" db="EMBL/GenBank/DDBJ databases">
        <authorList>
            <consortium name="DOE Joint Genome Institute"/>
            <person name="Mondo S.J."/>
            <person name="Navarro-Mendoza M.I."/>
            <person name="Perez-Arques C."/>
            <person name="Panchal S."/>
            <person name="Nicolas F.E."/>
            <person name="Ganguly P."/>
            <person name="Pangilinan J."/>
            <person name="Grigoriev I."/>
            <person name="Heitman J."/>
            <person name="Sanya K."/>
            <person name="Garre V."/>
        </authorList>
    </citation>
    <scope>NUCLEOTIDE SEQUENCE [LARGE SCALE GENOMIC DNA]</scope>
    <source>
        <strain evidence="3 4">MU402</strain>
    </source>
</reference>
<dbReference type="Proteomes" id="UP000469890">
    <property type="component" value="Unassembled WGS sequence"/>
</dbReference>
<evidence type="ECO:0000256" key="2">
    <source>
        <dbReference type="SAM" id="MobiDB-lite"/>
    </source>
</evidence>
<evidence type="ECO:0000256" key="1">
    <source>
        <dbReference type="ARBA" id="ARBA00022737"/>
    </source>
</evidence>
<feature type="region of interest" description="Disordered" evidence="2">
    <location>
        <begin position="38"/>
        <end position="135"/>
    </location>
</feature>
<proteinExistence type="predicted"/>
<dbReference type="InterPro" id="IPR006597">
    <property type="entry name" value="Sel1-like"/>
</dbReference>
<evidence type="ECO:0000313" key="4">
    <source>
        <dbReference type="Proteomes" id="UP000469890"/>
    </source>
</evidence>
<feature type="compositionally biased region" description="Low complexity" evidence="2">
    <location>
        <begin position="38"/>
        <end position="67"/>
    </location>
</feature>
<dbReference type="PANTHER" id="PTHR46430">
    <property type="entry name" value="PROTEIN SKT5-RELATED"/>
    <property type="match status" value="1"/>
</dbReference>
<feature type="compositionally biased region" description="Low complexity" evidence="2">
    <location>
        <begin position="119"/>
        <end position="135"/>
    </location>
</feature>
<name>A0A8H4F1D2_MUCCL</name>
<evidence type="ECO:0000313" key="3">
    <source>
        <dbReference type="EMBL" id="KAF1801379.1"/>
    </source>
</evidence>
<keyword evidence="1" id="KW-0677">Repeat</keyword>
<dbReference type="EMBL" id="JAAECE010000005">
    <property type="protein sequence ID" value="KAF1801379.1"/>
    <property type="molecule type" value="Genomic_DNA"/>
</dbReference>
<feature type="region of interest" description="Disordered" evidence="2">
    <location>
        <begin position="1"/>
        <end position="21"/>
    </location>
</feature>
<dbReference type="SUPFAM" id="SSF81901">
    <property type="entry name" value="HCP-like"/>
    <property type="match status" value="2"/>
</dbReference>
<dbReference type="PANTHER" id="PTHR46430:SF2">
    <property type="entry name" value="CHITIN SYNTHASE REGULATORY FACTOR 4"/>
    <property type="match status" value="1"/>
</dbReference>
<sequence>MSNFAVVHRTATTPPPPHTVNKRPAVMAASYFPMYNKSSSSNTTATTAGSSSLPITPPTIHATTTTISKPHFKREKSAAGYDSDSSDEEGGRRTMLLPQQGLTLRITNPDTDVPDTDKTTPATTTTTATGGEATSVTDPYHLEQQTIVTKHVPAAVPLHINVVNGASYTMLPHRESKTLAVSMHETQASYQNKSAAAAASATDQQMMVPPFHQQQQQAPSIHDTCYSEPISPKTSTQLATEFATNNTSKYAKVSYHLTNDPNAIKLYRDMAEKTHDTTVQLMFAKYLLETANAFYSNASNSTTGAALVVGSMWGLGTTTKKVQRPDPFVVVPCAGSNNSTTEEAATMNAASCNNSVHSSNKNRASSFDAVTSFRSSTTYGDRPVAMATALLIKQQQQHGNTKASQQSAAADQARIQKRKALEDEGVKWIKRLAKLNVAEACYMQAHWMDKEMYEFKQNKAKSIQLHQIAAKADIPESLFALAEYLQQQDKVEPSRVLRYYKASAEQGYVNAIYKMALITLKGELGTRQSLVQGLKLMYDACKLCSEEFTEPLYTFGLMLTNDEQSHVDVPSELSETYGGKAAGILYYERAASLNNDKAQAKLGSIYEHGLYGESMNFARAYFHYEVAALNGNAKAMLGLCRLHNRGNHGPGDNNETFRLENDVSGWLAATPVNEDVSFQWCEKAAKAGLVDALALLGWFYERGFGSPRDFSRAEKYYRLAAEQGNAGARSRLLQTNHSITKQQHEVINKCITPLPQPKARKSPDFSSKKSNCYCM</sequence>
<dbReference type="InterPro" id="IPR051726">
    <property type="entry name" value="Chitin_Synth_Reg"/>
</dbReference>
<gene>
    <name evidence="3" type="ORF">FB192DRAFT_1385503</name>
</gene>
<dbReference type="Gene3D" id="1.25.40.10">
    <property type="entry name" value="Tetratricopeptide repeat domain"/>
    <property type="match status" value="2"/>
</dbReference>
<accession>A0A8H4F1D2</accession>
<organism evidence="3 4">
    <name type="scientific">Mucor circinelloides f. lusitanicus</name>
    <name type="common">Mucor racemosus var. lusitanicus</name>
    <dbReference type="NCBI Taxonomy" id="29924"/>
    <lineage>
        <taxon>Eukaryota</taxon>
        <taxon>Fungi</taxon>
        <taxon>Fungi incertae sedis</taxon>
        <taxon>Mucoromycota</taxon>
        <taxon>Mucoromycotina</taxon>
        <taxon>Mucoromycetes</taxon>
        <taxon>Mucorales</taxon>
        <taxon>Mucorineae</taxon>
        <taxon>Mucoraceae</taxon>
        <taxon>Mucor</taxon>
    </lineage>
</organism>